<keyword evidence="1" id="KW-0812">Transmembrane</keyword>
<keyword evidence="1" id="KW-0472">Membrane</keyword>
<evidence type="ECO:0000259" key="2">
    <source>
        <dbReference type="Pfam" id="PF00892"/>
    </source>
</evidence>
<evidence type="ECO:0000313" key="4">
    <source>
        <dbReference type="Proteomes" id="UP001295684"/>
    </source>
</evidence>
<feature type="transmembrane region" description="Helical" evidence="1">
    <location>
        <begin position="176"/>
        <end position="196"/>
    </location>
</feature>
<feature type="transmembrane region" description="Helical" evidence="1">
    <location>
        <begin position="118"/>
        <end position="140"/>
    </location>
</feature>
<feature type="transmembrane region" description="Helical" evidence="1">
    <location>
        <begin position="254"/>
        <end position="278"/>
    </location>
</feature>
<feature type="transmembrane region" description="Helical" evidence="1">
    <location>
        <begin position="26"/>
        <end position="45"/>
    </location>
</feature>
<evidence type="ECO:0000256" key="1">
    <source>
        <dbReference type="SAM" id="Phobius"/>
    </source>
</evidence>
<comment type="caution">
    <text evidence="3">The sequence shown here is derived from an EMBL/GenBank/DDBJ whole genome shotgun (WGS) entry which is preliminary data.</text>
</comment>
<accession>A0AAD1XC01</accession>
<dbReference type="AlphaFoldDB" id="A0AAD1XC01"/>
<protein>
    <recommendedName>
        <fullName evidence="2">EamA domain-containing protein</fullName>
    </recommendedName>
</protein>
<feature type="domain" description="EamA" evidence="2">
    <location>
        <begin position="26"/>
        <end position="162"/>
    </location>
</feature>
<feature type="transmembrane region" description="Helical" evidence="1">
    <location>
        <begin position="57"/>
        <end position="75"/>
    </location>
</feature>
<feature type="transmembrane region" description="Helical" evidence="1">
    <location>
        <begin position="147"/>
        <end position="164"/>
    </location>
</feature>
<dbReference type="Pfam" id="PF00892">
    <property type="entry name" value="EamA"/>
    <property type="match status" value="1"/>
</dbReference>
<evidence type="ECO:0000313" key="3">
    <source>
        <dbReference type="EMBL" id="CAI2370719.1"/>
    </source>
</evidence>
<name>A0AAD1XC01_EUPCR</name>
<feature type="transmembrane region" description="Helical" evidence="1">
    <location>
        <begin position="285"/>
        <end position="304"/>
    </location>
</feature>
<keyword evidence="1" id="KW-1133">Transmembrane helix</keyword>
<keyword evidence="4" id="KW-1185">Reference proteome</keyword>
<dbReference type="PANTHER" id="PTHR22911">
    <property type="entry name" value="ACYL-MALONYL CONDENSING ENZYME-RELATED"/>
    <property type="match status" value="1"/>
</dbReference>
<dbReference type="EMBL" id="CAMPGE010011921">
    <property type="protein sequence ID" value="CAI2370719.1"/>
    <property type="molecule type" value="Genomic_DNA"/>
</dbReference>
<feature type="transmembrane region" description="Helical" evidence="1">
    <location>
        <begin position="208"/>
        <end position="234"/>
    </location>
</feature>
<feature type="transmembrane region" description="Helical" evidence="1">
    <location>
        <begin position="96"/>
        <end position="112"/>
    </location>
</feature>
<feature type="transmembrane region" description="Helical" evidence="1">
    <location>
        <begin position="310"/>
        <end position="329"/>
    </location>
</feature>
<gene>
    <name evidence="3" type="ORF">ECRASSUSDP1_LOCUS12037</name>
</gene>
<dbReference type="PANTHER" id="PTHR22911:SF76">
    <property type="entry name" value="EAMA DOMAIN-CONTAINING PROTEIN"/>
    <property type="match status" value="1"/>
</dbReference>
<dbReference type="InterPro" id="IPR000620">
    <property type="entry name" value="EamA_dom"/>
</dbReference>
<organism evidence="3 4">
    <name type="scientific">Euplotes crassus</name>
    <dbReference type="NCBI Taxonomy" id="5936"/>
    <lineage>
        <taxon>Eukaryota</taxon>
        <taxon>Sar</taxon>
        <taxon>Alveolata</taxon>
        <taxon>Ciliophora</taxon>
        <taxon>Intramacronucleata</taxon>
        <taxon>Spirotrichea</taxon>
        <taxon>Hypotrichia</taxon>
        <taxon>Euplotida</taxon>
        <taxon>Euplotidae</taxon>
        <taxon>Moneuplotes</taxon>
    </lineage>
</organism>
<reference evidence="3" key="1">
    <citation type="submission" date="2023-07" db="EMBL/GenBank/DDBJ databases">
        <authorList>
            <consortium name="AG Swart"/>
            <person name="Singh M."/>
            <person name="Singh A."/>
            <person name="Seah K."/>
            <person name="Emmerich C."/>
        </authorList>
    </citation>
    <scope>NUCLEOTIDE SEQUENCE</scope>
    <source>
        <strain evidence="3">DP1</strain>
    </source>
</reference>
<dbReference type="GO" id="GO:0016020">
    <property type="term" value="C:membrane"/>
    <property type="evidence" value="ECO:0007669"/>
    <property type="project" value="InterPro"/>
</dbReference>
<sequence length="365" mass="40452">MSSASGSILIPDSYTRAQPQSSLKQGIMMAVIAVLSCAVILPFMKLYYEVPASMVCFWRYFLTSVYCIPISLIIWKKKNSEIDYKEVYTLETMKELFLGGFCFALGFYFMVLSADYTLIMHTSAITNTGGILSVAISLIACTQIHRFEIYGTILVCIGVCGFLLDNTSAKMHGETNIILGDFIALFAMPCYLVSYINNAKACKKMPSLIVFHIFMVVQVISFVAYFLLFSKIPWQTLFSDDIKDGFFGWSKPEFIFYSLVIVTPICGIIGTGSGVMLLEYFPAHIVAGIYLLDPFATQVVSVIINLDGYPSLTTCIAAVFITIGLGLSIRGNQLQKLEALLEPSYEAKIALNSVELSEKSVHQNL</sequence>
<proteinExistence type="predicted"/>
<dbReference type="Proteomes" id="UP001295684">
    <property type="component" value="Unassembled WGS sequence"/>
</dbReference>